<organism evidence="5 6">
    <name type="scientific">Candidatus Schekmanbacteria bacterium RBG_16_38_11</name>
    <dbReference type="NCBI Taxonomy" id="1817880"/>
    <lineage>
        <taxon>Bacteria</taxon>
        <taxon>Candidatus Schekmaniibacteriota</taxon>
    </lineage>
</organism>
<dbReference type="GO" id="GO:0016301">
    <property type="term" value="F:kinase activity"/>
    <property type="evidence" value="ECO:0007669"/>
    <property type="project" value="UniProtKB-KW"/>
</dbReference>
<dbReference type="PROSITE" id="PS51880">
    <property type="entry name" value="TGS"/>
    <property type="match status" value="1"/>
</dbReference>
<dbReference type="PANTHER" id="PTHR21262:SF36">
    <property type="entry name" value="BIFUNCTIONAL (P)PPGPP SYNTHASE_HYDROLASE SPOT"/>
    <property type="match status" value="1"/>
</dbReference>
<name>A0A1F7RYT0_9BACT</name>
<dbReference type="InterPro" id="IPR004811">
    <property type="entry name" value="RelA/Spo_fam"/>
</dbReference>
<dbReference type="SMART" id="SM00954">
    <property type="entry name" value="RelA_SpoT"/>
    <property type="match status" value="1"/>
</dbReference>
<dbReference type="Pfam" id="PF04607">
    <property type="entry name" value="RelA_SpoT"/>
    <property type="match status" value="1"/>
</dbReference>
<comment type="similarity">
    <text evidence="1">Belongs to the relA/spoT family.</text>
</comment>
<dbReference type="Pfam" id="PF19296">
    <property type="entry name" value="RelA_AH_RIS"/>
    <property type="match status" value="1"/>
</dbReference>
<evidence type="ECO:0000256" key="1">
    <source>
        <dbReference type="RuleBase" id="RU003847"/>
    </source>
</evidence>
<dbReference type="InterPro" id="IPR045600">
    <property type="entry name" value="RelA/SpoT_AH_RIS"/>
</dbReference>
<evidence type="ECO:0000259" key="4">
    <source>
        <dbReference type="PROSITE" id="PS51880"/>
    </source>
</evidence>
<dbReference type="SUPFAM" id="SSF55021">
    <property type="entry name" value="ACT-like"/>
    <property type="match status" value="1"/>
</dbReference>
<dbReference type="InterPro" id="IPR012675">
    <property type="entry name" value="Beta-grasp_dom_sf"/>
</dbReference>
<dbReference type="FunFam" id="1.10.3210.10:FF:000001">
    <property type="entry name" value="GTP pyrophosphokinase RelA"/>
    <property type="match status" value="1"/>
</dbReference>
<evidence type="ECO:0000259" key="2">
    <source>
        <dbReference type="PROSITE" id="PS51671"/>
    </source>
</evidence>
<dbReference type="NCBIfam" id="TIGR00691">
    <property type="entry name" value="spoT_relA"/>
    <property type="match status" value="1"/>
</dbReference>
<dbReference type="SUPFAM" id="SSF81271">
    <property type="entry name" value="TGS-like"/>
    <property type="match status" value="1"/>
</dbReference>
<dbReference type="GO" id="GO:0042594">
    <property type="term" value="P:response to starvation"/>
    <property type="evidence" value="ECO:0007669"/>
    <property type="project" value="TreeGrafter"/>
</dbReference>
<gene>
    <name evidence="5" type="ORF">A2149_00400</name>
</gene>
<feature type="domain" description="TGS" evidence="4">
    <location>
        <begin position="385"/>
        <end position="446"/>
    </location>
</feature>
<dbReference type="CDD" id="cd05399">
    <property type="entry name" value="NT_Rel-Spo_like"/>
    <property type="match status" value="1"/>
</dbReference>
<dbReference type="InterPro" id="IPR012676">
    <property type="entry name" value="TGS-like"/>
</dbReference>
<dbReference type="Gene3D" id="3.30.460.10">
    <property type="entry name" value="Beta Polymerase, domain 2"/>
    <property type="match status" value="1"/>
</dbReference>
<dbReference type="Gene3D" id="1.10.3210.10">
    <property type="entry name" value="Hypothetical protein af1432"/>
    <property type="match status" value="1"/>
</dbReference>
<reference evidence="5 6" key="1">
    <citation type="journal article" date="2016" name="Nat. Commun.">
        <title>Thousands of microbial genomes shed light on interconnected biogeochemical processes in an aquifer system.</title>
        <authorList>
            <person name="Anantharaman K."/>
            <person name="Brown C.T."/>
            <person name="Hug L.A."/>
            <person name="Sharon I."/>
            <person name="Castelle C.J."/>
            <person name="Probst A.J."/>
            <person name="Thomas B.C."/>
            <person name="Singh A."/>
            <person name="Wilkins M.J."/>
            <person name="Karaoz U."/>
            <person name="Brodie E.L."/>
            <person name="Williams K.H."/>
            <person name="Hubbard S.S."/>
            <person name="Banfield J.F."/>
        </authorList>
    </citation>
    <scope>NUCLEOTIDE SEQUENCE [LARGE SCALE GENOMIC DNA]</scope>
</reference>
<evidence type="ECO:0000313" key="6">
    <source>
        <dbReference type="Proteomes" id="UP000178435"/>
    </source>
</evidence>
<dbReference type="PROSITE" id="PS51671">
    <property type="entry name" value="ACT"/>
    <property type="match status" value="1"/>
</dbReference>
<dbReference type="InterPro" id="IPR045865">
    <property type="entry name" value="ACT-like_dom_sf"/>
</dbReference>
<dbReference type="InterPro" id="IPR006674">
    <property type="entry name" value="HD_domain"/>
</dbReference>
<dbReference type="GO" id="GO:0008893">
    <property type="term" value="F:guanosine-3',5'-bis(diphosphate) 3'-diphosphatase activity"/>
    <property type="evidence" value="ECO:0007669"/>
    <property type="project" value="TreeGrafter"/>
</dbReference>
<protein>
    <submittedName>
        <fullName evidence="5">GTP pyrophosphokinase</fullName>
    </submittedName>
</protein>
<accession>A0A1F7RYT0</accession>
<keyword evidence="5" id="KW-0418">Kinase</keyword>
<comment type="function">
    <text evidence="1">In eubacteria ppGpp (guanosine 3'-diphosphate 5'-diphosphate) is a mediator of the stringent response that coordinates a variety of cellular activities in response to changes in nutritional abundance.</text>
</comment>
<dbReference type="AlphaFoldDB" id="A0A1F7RYT0"/>
<dbReference type="InterPro" id="IPR002912">
    <property type="entry name" value="ACT_dom"/>
</dbReference>
<dbReference type="InterPro" id="IPR043519">
    <property type="entry name" value="NT_sf"/>
</dbReference>
<dbReference type="InterPro" id="IPR004095">
    <property type="entry name" value="TGS"/>
</dbReference>
<dbReference type="FunFam" id="3.10.20.30:FF:000002">
    <property type="entry name" value="GTP pyrophosphokinase (RelA/SpoT)"/>
    <property type="match status" value="1"/>
</dbReference>
<dbReference type="InterPro" id="IPR003607">
    <property type="entry name" value="HD/PDEase_dom"/>
</dbReference>
<dbReference type="Proteomes" id="UP000178435">
    <property type="component" value="Unassembled WGS sequence"/>
</dbReference>
<evidence type="ECO:0000259" key="3">
    <source>
        <dbReference type="PROSITE" id="PS51831"/>
    </source>
</evidence>
<dbReference type="Pfam" id="PF13328">
    <property type="entry name" value="HD_4"/>
    <property type="match status" value="1"/>
</dbReference>
<sequence length="720" mass="82819">MIRCEEIIEKVNSYIKTGDEFIIRKAYVFAAKAHRNQQRLSGEPYLSHPLEVASILADLKLDISTIATGILHDTIENTDTTLNQLTEHFGPEISSLVNGVTKIGRIEFTSSEERQSENFRKMILAMAKDIRVILIKLADRVHNMRTLQYLAPEKQKIIAKETADIYAPLANRLGIGWMKWELEDQALRFLNSEVYYDLARKITKKRKEREKYIEEVRDVILSNLKEANLEIEVEGRPKHFNSIYLKMIKQNISFDEVYDLLGFRIITKSVNDCYATLGVIHSIWTPVPGRFKDYIAMPKANMYQSLHTTVIGPYGQRIEIQIRTREMHKIAEEGIAAHWIYKEKEEVDDIQSEKFNWLRQLLDWQSDMKDPREFMEGVRVDLFPHEVYVFTPKGDVKNLPKGATPVDFAYSVHTDIGHRCAGAKVNGKMVPLREVLKSGDTVEVITSQIKHPSKDWLKFVVTPRARSKIKQFLKDEETDTSIKLGMEICEREFKKYHMNPAKLFRSQEFVKASESLGFPKTEQLFTAIGYGKLAPIQLVNKFLSKEVLQQQEAKKESRLRSTLKRIVGRKEEGIKIKEIDNILIRFAKCCNPVPGDEIRGFITRGRGITVHTRGCPFMNKTEVDPERRIDVEWDLAKETKRPVKISVTSIDKKGILSKVTSIIASNNINIVSAHINTNEDKKATMNFVLEVGNVKQLNKTIEDIRELKEITSVERVVNKA</sequence>
<dbReference type="Pfam" id="PF02824">
    <property type="entry name" value="TGS"/>
    <property type="match status" value="1"/>
</dbReference>
<dbReference type="PANTHER" id="PTHR21262">
    <property type="entry name" value="GUANOSINE-3',5'-BIS DIPHOSPHATE 3'-PYROPHOSPHOHYDROLASE"/>
    <property type="match status" value="1"/>
</dbReference>
<dbReference type="SUPFAM" id="SSF109604">
    <property type="entry name" value="HD-domain/PDEase-like"/>
    <property type="match status" value="1"/>
</dbReference>
<dbReference type="GO" id="GO:0005886">
    <property type="term" value="C:plasma membrane"/>
    <property type="evidence" value="ECO:0007669"/>
    <property type="project" value="TreeGrafter"/>
</dbReference>
<dbReference type="FunFam" id="3.30.460.10:FF:000001">
    <property type="entry name" value="GTP pyrophosphokinase RelA"/>
    <property type="match status" value="1"/>
</dbReference>
<dbReference type="CDD" id="cd00077">
    <property type="entry name" value="HDc"/>
    <property type="match status" value="1"/>
</dbReference>
<dbReference type="PROSITE" id="PS51831">
    <property type="entry name" value="HD"/>
    <property type="match status" value="1"/>
</dbReference>
<dbReference type="CDD" id="cd01668">
    <property type="entry name" value="TGS_RSH"/>
    <property type="match status" value="1"/>
</dbReference>
<keyword evidence="5" id="KW-0808">Transferase</keyword>
<evidence type="ECO:0000313" key="5">
    <source>
        <dbReference type="EMBL" id="OGL46590.1"/>
    </source>
</evidence>
<comment type="caution">
    <text evidence="5">The sequence shown here is derived from an EMBL/GenBank/DDBJ whole genome shotgun (WGS) entry which is preliminary data.</text>
</comment>
<dbReference type="Gene3D" id="3.30.70.260">
    <property type="match status" value="1"/>
</dbReference>
<dbReference type="EMBL" id="MGDF01000042">
    <property type="protein sequence ID" value="OGL46590.1"/>
    <property type="molecule type" value="Genomic_DNA"/>
</dbReference>
<feature type="domain" description="ACT" evidence="2">
    <location>
        <begin position="644"/>
        <end position="718"/>
    </location>
</feature>
<dbReference type="InterPro" id="IPR007685">
    <property type="entry name" value="RelA_SpoT"/>
</dbReference>
<proteinExistence type="inferred from homology"/>
<dbReference type="InterPro" id="IPR033655">
    <property type="entry name" value="TGS_RelA/SpoT"/>
</dbReference>
<dbReference type="SMART" id="SM00471">
    <property type="entry name" value="HDc"/>
    <property type="match status" value="1"/>
</dbReference>
<dbReference type="SUPFAM" id="SSF81301">
    <property type="entry name" value="Nucleotidyltransferase"/>
    <property type="match status" value="1"/>
</dbReference>
<dbReference type="Pfam" id="PF13291">
    <property type="entry name" value="ACT_4"/>
    <property type="match status" value="1"/>
</dbReference>
<dbReference type="CDD" id="cd04876">
    <property type="entry name" value="ACT_RelA-SpoT"/>
    <property type="match status" value="1"/>
</dbReference>
<dbReference type="Gene3D" id="3.10.20.30">
    <property type="match status" value="1"/>
</dbReference>
<dbReference type="GO" id="GO:0008728">
    <property type="term" value="F:GTP diphosphokinase activity"/>
    <property type="evidence" value="ECO:0007669"/>
    <property type="project" value="TreeGrafter"/>
</dbReference>
<feature type="domain" description="HD" evidence="3">
    <location>
        <begin position="45"/>
        <end position="144"/>
    </location>
</feature>
<dbReference type="GO" id="GO:0015969">
    <property type="term" value="P:guanosine tetraphosphate metabolic process"/>
    <property type="evidence" value="ECO:0007669"/>
    <property type="project" value="InterPro"/>
</dbReference>